<reference evidence="2 3" key="1">
    <citation type="submission" date="2019-07" db="EMBL/GenBank/DDBJ databases">
        <authorList>
            <person name="Friedrich A."/>
            <person name="Schacherer J."/>
        </authorList>
    </citation>
    <scope>NUCLEOTIDE SEQUENCE [LARGE SCALE GENOMIC DNA]</scope>
</reference>
<evidence type="ECO:0000313" key="2">
    <source>
        <dbReference type="EMBL" id="VUG17635.1"/>
    </source>
</evidence>
<sequence>MTAQPELKKRNMSTKILQICTHSGTFHADETLAVFMLKLLGRFSNAKVVRSRKPADWEASDIVVDVSGKYDGKKFFDHHQREFTGTFNDQYKTKLSSAGLVFKHFGKEIICSVLGFSTEKNAKDIDFVYDRVYKDFVEAIDANDNGINKYANQNDLIPKFHDRNFSLAGTVANLNPSWDSDPTDADFDAQFQVASQLMGKAFMQFLNYIGKSFLPAKQYVQKAFDERFSVDKSGKIILMNRYVPWKEHIYNIEKSNNVEGQILYVLFPDSNSNWRITAVPVSASSFDSRKKLPAEWRGLRDQALSDKTGIPNCVFIHAAGFTGGVESKEGALKLAKLSL</sequence>
<dbReference type="PANTHER" id="PTHR11215">
    <property type="entry name" value="METAL DEPENDENT HYDROLASE - RELATED"/>
    <property type="match status" value="1"/>
</dbReference>
<dbReference type="PANTHER" id="PTHR11215:SF1">
    <property type="entry name" value="MYG1 EXONUCLEASE"/>
    <property type="match status" value="1"/>
</dbReference>
<dbReference type="EMBL" id="CABFWN010000002">
    <property type="protein sequence ID" value="VUG17635.1"/>
    <property type="molecule type" value="Genomic_DNA"/>
</dbReference>
<proteinExistence type="inferred from homology"/>
<name>A0A7D9CWY2_DEKBR</name>
<accession>A0A7D9CWY2</accession>
<evidence type="ECO:0000313" key="3">
    <source>
        <dbReference type="Proteomes" id="UP000478008"/>
    </source>
</evidence>
<dbReference type="Proteomes" id="UP000478008">
    <property type="component" value="Unassembled WGS sequence"/>
</dbReference>
<organism evidence="2 3">
    <name type="scientific">Dekkera bruxellensis</name>
    <name type="common">Brettanomyces custersii</name>
    <dbReference type="NCBI Taxonomy" id="5007"/>
    <lineage>
        <taxon>Eukaryota</taxon>
        <taxon>Fungi</taxon>
        <taxon>Dikarya</taxon>
        <taxon>Ascomycota</taxon>
        <taxon>Saccharomycotina</taxon>
        <taxon>Pichiomycetes</taxon>
        <taxon>Pichiales</taxon>
        <taxon>Pichiaceae</taxon>
        <taxon>Brettanomyces</taxon>
    </lineage>
</organism>
<dbReference type="GO" id="GO:0005634">
    <property type="term" value="C:nucleus"/>
    <property type="evidence" value="ECO:0007669"/>
    <property type="project" value="TreeGrafter"/>
</dbReference>
<dbReference type="Pfam" id="PF03690">
    <property type="entry name" value="MYG1_exonuc"/>
    <property type="match status" value="1"/>
</dbReference>
<dbReference type="GO" id="GO:0005737">
    <property type="term" value="C:cytoplasm"/>
    <property type="evidence" value="ECO:0007669"/>
    <property type="project" value="TreeGrafter"/>
</dbReference>
<evidence type="ECO:0000256" key="1">
    <source>
        <dbReference type="ARBA" id="ARBA00010105"/>
    </source>
</evidence>
<dbReference type="AlphaFoldDB" id="A0A7D9CWY2"/>
<gene>
    <name evidence="2" type="ORF">DEBR0S2_12376G</name>
</gene>
<dbReference type="InterPro" id="IPR003226">
    <property type="entry name" value="MYG1_exonuclease"/>
</dbReference>
<keyword evidence="3" id="KW-1185">Reference proteome</keyword>
<comment type="similarity">
    <text evidence="1">Belongs to the MYG1 family.</text>
</comment>
<protein>
    <submittedName>
        <fullName evidence="2">DEBR0S2_12376g1_1</fullName>
    </submittedName>
</protein>